<evidence type="ECO:0000259" key="6">
    <source>
        <dbReference type="Pfam" id="PF00496"/>
    </source>
</evidence>
<reference evidence="7 8" key="1">
    <citation type="submission" date="2019-07" db="EMBL/GenBank/DDBJ databases">
        <title>Whole genome shotgun sequence of Brevifollis gellanilyticus NBRC 108608.</title>
        <authorList>
            <person name="Hosoyama A."/>
            <person name="Uohara A."/>
            <person name="Ohji S."/>
            <person name="Ichikawa N."/>
        </authorList>
    </citation>
    <scope>NUCLEOTIDE SEQUENCE [LARGE SCALE GENOMIC DNA]</scope>
    <source>
        <strain evidence="7 8">NBRC 108608</strain>
    </source>
</reference>
<comment type="similarity">
    <text evidence="2">Belongs to the bacterial solute-binding protein 5 family.</text>
</comment>
<gene>
    <name evidence="7" type="ORF">BGE01nite_47900</name>
</gene>
<evidence type="ECO:0000256" key="4">
    <source>
        <dbReference type="ARBA" id="ARBA00022729"/>
    </source>
</evidence>
<organism evidence="7 8">
    <name type="scientific">Brevifollis gellanilyticus</name>
    <dbReference type="NCBI Taxonomy" id="748831"/>
    <lineage>
        <taxon>Bacteria</taxon>
        <taxon>Pseudomonadati</taxon>
        <taxon>Verrucomicrobiota</taxon>
        <taxon>Verrucomicrobiia</taxon>
        <taxon>Verrucomicrobiales</taxon>
        <taxon>Verrucomicrobiaceae</taxon>
    </lineage>
</organism>
<dbReference type="Gene3D" id="3.10.105.10">
    <property type="entry name" value="Dipeptide-binding Protein, Domain 3"/>
    <property type="match status" value="1"/>
</dbReference>
<dbReference type="PIRSF" id="PIRSF002741">
    <property type="entry name" value="MppA"/>
    <property type="match status" value="1"/>
</dbReference>
<comment type="caution">
    <text evidence="7">The sequence shown here is derived from an EMBL/GenBank/DDBJ whole genome shotgun (WGS) entry which is preliminary data.</text>
</comment>
<dbReference type="GO" id="GO:0043190">
    <property type="term" value="C:ATP-binding cassette (ABC) transporter complex"/>
    <property type="evidence" value="ECO:0007669"/>
    <property type="project" value="InterPro"/>
</dbReference>
<name>A0A512MFH7_9BACT</name>
<keyword evidence="8" id="KW-1185">Reference proteome</keyword>
<comment type="subcellular location">
    <subcellularLocation>
        <location evidence="1">Cell envelope</location>
    </subcellularLocation>
</comment>
<dbReference type="PANTHER" id="PTHR30290">
    <property type="entry name" value="PERIPLASMIC BINDING COMPONENT OF ABC TRANSPORTER"/>
    <property type="match status" value="1"/>
</dbReference>
<sequence>MKRIALWAWALCSLLLALGLPSCSRDDDERFPPYDNTAEVEAEWKAHPEVYQFKTPADLPPNLKWETGADYPELGDPAAKKGGTFHYDMPNFPPTLRFMGPDGGNTFRSEHWDNIEMSLVQLHRNVGKWMPCIAEAWAIGDDRKTVYFKLDPSATYSDGVKITVEDFFMTLYIARSKYTKDPYSYAYAHEHYASIAKYDDRTLSISLVETAADPVLLTGAPQDGLGGPMPRHFFREFGDDFPARYQWRKMPTTGAYDILPEDVKYGRSVTLTRVKNWWAKDKKYYRYRYNADRFIYQMVPNLDTAFELFRQGKIDLFSSAAQMLPPNYWYDKGDIPELLNGYVERYTFYNDFPQIPRCLYINQSKPFLDNLDVRTGLHYAMDIEKVIALVLRSDPVRMQNSWSGFGRFMNPNLRALPYDPVKAQEHFAKAGFTKRNADGILVNAEGKPLSFTLTIGTYPAYTQAALIWKEGARKAGLDLKIESIDFTQLFKKGEEKEHEIIMAGFGATPPFPEMWQFFHSSNAYEMKDGKKVKKANTTNFTMTDNPELDKLIDLQRKAPNEDEMQRLCWQIEEIAHNSRCQITTWETPLYRYFHWRWLRWPKDGNLKQTREGLDSFTWWIDEDIRKETMDAMREGKSFGEMSRVFDQYRMK</sequence>
<accession>A0A512MFH7</accession>
<proteinExistence type="inferred from homology"/>
<evidence type="ECO:0000256" key="1">
    <source>
        <dbReference type="ARBA" id="ARBA00004196"/>
    </source>
</evidence>
<dbReference type="GO" id="GO:1904680">
    <property type="term" value="F:peptide transmembrane transporter activity"/>
    <property type="evidence" value="ECO:0007669"/>
    <property type="project" value="TreeGrafter"/>
</dbReference>
<dbReference type="SUPFAM" id="SSF53850">
    <property type="entry name" value="Periplasmic binding protein-like II"/>
    <property type="match status" value="1"/>
</dbReference>
<feature type="signal peptide" evidence="5">
    <location>
        <begin position="1"/>
        <end position="24"/>
    </location>
</feature>
<dbReference type="InterPro" id="IPR039424">
    <property type="entry name" value="SBP_5"/>
</dbReference>
<dbReference type="Gene3D" id="3.40.190.10">
    <property type="entry name" value="Periplasmic binding protein-like II"/>
    <property type="match status" value="1"/>
</dbReference>
<dbReference type="GO" id="GO:0030288">
    <property type="term" value="C:outer membrane-bounded periplasmic space"/>
    <property type="evidence" value="ECO:0007669"/>
    <property type="project" value="UniProtKB-ARBA"/>
</dbReference>
<dbReference type="GO" id="GO:0015833">
    <property type="term" value="P:peptide transport"/>
    <property type="evidence" value="ECO:0007669"/>
    <property type="project" value="TreeGrafter"/>
</dbReference>
<keyword evidence="4 5" id="KW-0732">Signal</keyword>
<evidence type="ECO:0000256" key="2">
    <source>
        <dbReference type="ARBA" id="ARBA00005695"/>
    </source>
</evidence>
<evidence type="ECO:0000313" key="8">
    <source>
        <dbReference type="Proteomes" id="UP000321577"/>
    </source>
</evidence>
<dbReference type="Pfam" id="PF00496">
    <property type="entry name" value="SBP_bac_5"/>
    <property type="match status" value="1"/>
</dbReference>
<dbReference type="InterPro" id="IPR000914">
    <property type="entry name" value="SBP_5_dom"/>
</dbReference>
<dbReference type="CDD" id="cd08497">
    <property type="entry name" value="MbnE-like"/>
    <property type="match status" value="1"/>
</dbReference>
<feature type="chain" id="PRO_5021974277" evidence="5">
    <location>
        <begin position="25"/>
        <end position="651"/>
    </location>
</feature>
<dbReference type="AlphaFoldDB" id="A0A512MFH7"/>
<evidence type="ECO:0000256" key="3">
    <source>
        <dbReference type="ARBA" id="ARBA00022448"/>
    </source>
</evidence>
<keyword evidence="3" id="KW-0813">Transport</keyword>
<dbReference type="EMBL" id="BKAG01000051">
    <property type="protein sequence ID" value="GEP45499.1"/>
    <property type="molecule type" value="Genomic_DNA"/>
</dbReference>
<evidence type="ECO:0000313" key="7">
    <source>
        <dbReference type="EMBL" id="GEP45499.1"/>
    </source>
</evidence>
<dbReference type="Proteomes" id="UP000321577">
    <property type="component" value="Unassembled WGS sequence"/>
</dbReference>
<protein>
    <submittedName>
        <fullName evidence="7">ABC transporter substrate-binding protein</fullName>
    </submittedName>
</protein>
<evidence type="ECO:0000256" key="5">
    <source>
        <dbReference type="SAM" id="SignalP"/>
    </source>
</evidence>
<feature type="domain" description="Solute-binding protein family 5" evidence="6">
    <location>
        <begin position="129"/>
        <end position="523"/>
    </location>
</feature>
<dbReference type="InterPro" id="IPR030678">
    <property type="entry name" value="Peptide/Ni-bd"/>
</dbReference>
<dbReference type="PANTHER" id="PTHR30290:SF10">
    <property type="entry name" value="PERIPLASMIC OLIGOPEPTIDE-BINDING PROTEIN-RELATED"/>
    <property type="match status" value="1"/>
</dbReference>